<evidence type="ECO:0000313" key="7">
    <source>
        <dbReference type="Proteomes" id="UP000078534"/>
    </source>
</evidence>
<dbReference type="InterPro" id="IPR003439">
    <property type="entry name" value="ABC_transporter-like_ATP-bd"/>
</dbReference>
<dbReference type="CDD" id="cd03214">
    <property type="entry name" value="ABC_Iron-Siderophores_B12_Hemin"/>
    <property type="match status" value="1"/>
</dbReference>
<dbReference type="Proteomes" id="UP000078534">
    <property type="component" value="Unassembled WGS sequence"/>
</dbReference>
<dbReference type="InterPro" id="IPR002808">
    <property type="entry name" value="AdoCbi_amidolase"/>
</dbReference>
<dbReference type="PROSITE" id="PS50893">
    <property type="entry name" value="ABC_TRANSPORTER_2"/>
    <property type="match status" value="1"/>
</dbReference>
<keyword evidence="4" id="KW-1278">Translocase</keyword>
<dbReference type="PANTHER" id="PTHR42794:SF1">
    <property type="entry name" value="HEMIN IMPORT ATP-BINDING PROTEIN HMUV"/>
    <property type="match status" value="1"/>
</dbReference>
<evidence type="ECO:0000256" key="2">
    <source>
        <dbReference type="ARBA" id="ARBA00022741"/>
    </source>
</evidence>
<dbReference type="OrthoDB" id="9787851at2"/>
<dbReference type="InterPro" id="IPR003593">
    <property type="entry name" value="AAA+_ATPase"/>
</dbReference>
<dbReference type="GO" id="GO:0005524">
    <property type="term" value="F:ATP binding"/>
    <property type="evidence" value="ECO:0007669"/>
    <property type="project" value="UniProtKB-KW"/>
</dbReference>
<dbReference type="InterPro" id="IPR027417">
    <property type="entry name" value="P-loop_NTPase"/>
</dbReference>
<dbReference type="RefSeq" id="WP_066339535.1">
    <property type="nucleotide sequence ID" value="NZ_LWSG01000044.1"/>
</dbReference>
<dbReference type="InterPro" id="IPR017871">
    <property type="entry name" value="ABC_transporter-like_CS"/>
</dbReference>
<keyword evidence="2" id="KW-0547">Nucleotide-binding</keyword>
<comment type="caution">
    <text evidence="6">The sequence shown here is derived from an EMBL/GenBank/DDBJ whole genome shotgun (WGS) entry which is preliminary data.</text>
</comment>
<dbReference type="AlphaFoldDB" id="A0A179SNE2"/>
<evidence type="ECO:0000259" key="5">
    <source>
        <dbReference type="PROSITE" id="PS50893"/>
    </source>
</evidence>
<organism evidence="6 7">
    <name type="scientific">Metabacillus litoralis</name>
    <dbReference type="NCBI Taxonomy" id="152268"/>
    <lineage>
        <taxon>Bacteria</taxon>
        <taxon>Bacillati</taxon>
        <taxon>Bacillota</taxon>
        <taxon>Bacilli</taxon>
        <taxon>Bacillales</taxon>
        <taxon>Bacillaceae</taxon>
        <taxon>Metabacillus</taxon>
    </lineage>
</organism>
<evidence type="ECO:0000256" key="3">
    <source>
        <dbReference type="ARBA" id="ARBA00022840"/>
    </source>
</evidence>
<dbReference type="SMART" id="SM00382">
    <property type="entry name" value="AAA"/>
    <property type="match status" value="1"/>
</dbReference>
<sequence length="488" mass="54213">MIDIKQLSGGYEKTSVIKDVTLTIETGHFFALIGPNGSGKTTLVKLITGVLPIKKGTITIFEKSLHSYSALERARIIAVLSQEPQVEFDFHVEEIVMLGRYPHQKGLLKHISKKDRQIVDEVMKQTDVFQFRKQPFKSLSGGEKQRVLLAKALAQEPKILFLDEPTNHLDIKHTVRMLDHLKEYQRKHHLTIVAILHDLNTAALFADKIGLLNGGKLIETGELSLLQNENQLSDVYEVGIKTNFHPVIPKPQITVIPNQVKKENLGLEYELKQTDQSIHLTFNHPLRTISNGVLGEGLQWAKNFCNFHVKKEYNCSNPKEDIISWLRQAEISEYDTIGMMTAVNLKDMSILKETYEDVQIIAVITAGVGNAIDITDPSTVKQGYQIGTVNIMVFIDAHLTDGALVNAVQSVTEAKTKAFNDLQIKDAATCTIATGTSTDSTLIAATQKGDPTPYAGSGTVIGKGIGMSVYKAMIKAVQNYEKRRVQQL</sequence>
<dbReference type="GO" id="GO:0016887">
    <property type="term" value="F:ATP hydrolysis activity"/>
    <property type="evidence" value="ECO:0007669"/>
    <property type="project" value="InterPro"/>
</dbReference>
<keyword evidence="3" id="KW-0067">ATP-binding</keyword>
<feature type="domain" description="ABC transporter" evidence="5">
    <location>
        <begin position="2"/>
        <end position="239"/>
    </location>
</feature>
<dbReference type="STRING" id="152268.A6K24_12150"/>
<gene>
    <name evidence="6" type="ORF">A6K24_12150</name>
</gene>
<dbReference type="EMBL" id="LWSG01000044">
    <property type="protein sequence ID" value="OAS82864.1"/>
    <property type="molecule type" value="Genomic_DNA"/>
</dbReference>
<evidence type="ECO:0000313" key="6">
    <source>
        <dbReference type="EMBL" id="OAS82864.1"/>
    </source>
</evidence>
<dbReference type="PANTHER" id="PTHR42794">
    <property type="entry name" value="HEMIN IMPORT ATP-BINDING PROTEIN HMUV"/>
    <property type="match status" value="1"/>
</dbReference>
<keyword evidence="7" id="KW-1185">Reference proteome</keyword>
<accession>A0A179SNE2</accession>
<keyword evidence="1" id="KW-0813">Transport</keyword>
<dbReference type="PROSITE" id="PS00211">
    <property type="entry name" value="ABC_TRANSPORTER_1"/>
    <property type="match status" value="1"/>
</dbReference>
<name>A0A179SNE2_9BACI</name>
<reference evidence="7" key="1">
    <citation type="submission" date="2016-04" db="EMBL/GenBank/DDBJ databases">
        <authorList>
            <person name="Lyu Z."/>
            <person name="Lyu W."/>
        </authorList>
    </citation>
    <scope>NUCLEOTIDE SEQUENCE [LARGE SCALE GENOMIC DNA]</scope>
    <source>
        <strain evidence="7">C44</strain>
    </source>
</reference>
<dbReference type="FunFam" id="3.40.50.300:FF:000134">
    <property type="entry name" value="Iron-enterobactin ABC transporter ATP-binding protein"/>
    <property type="match status" value="1"/>
</dbReference>
<dbReference type="Gene3D" id="3.40.50.300">
    <property type="entry name" value="P-loop containing nucleotide triphosphate hydrolases"/>
    <property type="match status" value="1"/>
</dbReference>
<protein>
    <recommendedName>
        <fullName evidence="5">ABC transporter domain-containing protein</fullName>
    </recommendedName>
</protein>
<evidence type="ECO:0000256" key="4">
    <source>
        <dbReference type="ARBA" id="ARBA00022967"/>
    </source>
</evidence>
<evidence type="ECO:0000256" key="1">
    <source>
        <dbReference type="ARBA" id="ARBA00022448"/>
    </source>
</evidence>
<dbReference type="Pfam" id="PF00005">
    <property type="entry name" value="ABC_tran"/>
    <property type="match status" value="1"/>
</dbReference>
<dbReference type="Pfam" id="PF01955">
    <property type="entry name" value="CbiZ"/>
    <property type="match status" value="1"/>
</dbReference>
<proteinExistence type="predicted"/>
<dbReference type="SUPFAM" id="SSF52540">
    <property type="entry name" value="P-loop containing nucleoside triphosphate hydrolases"/>
    <property type="match status" value="1"/>
</dbReference>